<dbReference type="GO" id="GO:0005634">
    <property type="term" value="C:nucleus"/>
    <property type="evidence" value="ECO:0007669"/>
    <property type="project" value="InterPro"/>
</dbReference>
<protein>
    <submittedName>
        <fullName evidence="3">Protein cft1</fullName>
    </submittedName>
</protein>
<evidence type="ECO:0000313" key="3">
    <source>
        <dbReference type="EMBL" id="KPI45167.1"/>
    </source>
</evidence>
<dbReference type="GO" id="GO:0003676">
    <property type="term" value="F:nucleic acid binding"/>
    <property type="evidence" value="ECO:0007669"/>
    <property type="project" value="InterPro"/>
</dbReference>
<feature type="compositionally biased region" description="Polar residues" evidence="1">
    <location>
        <begin position="222"/>
        <end position="239"/>
    </location>
</feature>
<proteinExistence type="predicted"/>
<name>A0A0N1P474_9EURO</name>
<gene>
    <name evidence="3" type="ORF">AB675_2714</name>
</gene>
<feature type="domain" description="RSE1/DDB1/CPSF1 C-terminal" evidence="2">
    <location>
        <begin position="2"/>
        <end position="325"/>
    </location>
</feature>
<evidence type="ECO:0000313" key="4">
    <source>
        <dbReference type="Proteomes" id="UP000038010"/>
    </source>
</evidence>
<dbReference type="GeneID" id="28734587"/>
<comment type="caution">
    <text evidence="3">The sequence shown here is derived from an EMBL/GenBank/DDBJ whole genome shotgun (WGS) entry which is preliminary data.</text>
</comment>
<dbReference type="OrthoDB" id="6109at2759"/>
<accession>A0A0N1P474</accession>
<feature type="region of interest" description="Disordered" evidence="1">
    <location>
        <begin position="222"/>
        <end position="243"/>
    </location>
</feature>
<evidence type="ECO:0000256" key="1">
    <source>
        <dbReference type="SAM" id="MobiDB-lite"/>
    </source>
</evidence>
<dbReference type="InterPro" id="IPR004871">
    <property type="entry name" value="RSE1/DDB1/CPSF1_C"/>
</dbReference>
<evidence type="ECO:0000259" key="2">
    <source>
        <dbReference type="Pfam" id="PF03178"/>
    </source>
</evidence>
<dbReference type="RefSeq" id="XP_018005130.1">
    <property type="nucleotide sequence ID" value="XM_018142707.1"/>
</dbReference>
<dbReference type="InterPro" id="IPR050358">
    <property type="entry name" value="RSE1/DDB1/CFT1"/>
</dbReference>
<dbReference type="Proteomes" id="UP000038010">
    <property type="component" value="Unassembled WGS sequence"/>
</dbReference>
<dbReference type="VEuPathDB" id="FungiDB:AB675_2714"/>
<dbReference type="Pfam" id="PF03178">
    <property type="entry name" value="CPSF_A"/>
    <property type="match status" value="1"/>
</dbReference>
<reference evidence="3 4" key="1">
    <citation type="submission" date="2015-06" db="EMBL/GenBank/DDBJ databases">
        <title>Draft genome of the ant-associated black yeast Phialophora attae CBS 131958.</title>
        <authorList>
            <person name="Moreno L.F."/>
            <person name="Stielow B.J."/>
            <person name="de Hoog S."/>
            <person name="Vicente V.A."/>
            <person name="Weiss V.A."/>
            <person name="de Vries M."/>
            <person name="Cruz L.M."/>
            <person name="Souza E.M."/>
        </authorList>
    </citation>
    <scope>NUCLEOTIDE SEQUENCE [LARGE SCALE GENOMIC DNA]</scope>
    <source>
        <strain evidence="3 4">CBS 131958</strain>
    </source>
</reference>
<keyword evidence="4" id="KW-1185">Reference proteome</keyword>
<dbReference type="AlphaFoldDB" id="A0A0N1P474"/>
<dbReference type="PANTHER" id="PTHR10644">
    <property type="entry name" value="DNA REPAIR/RNA PROCESSING CPSF FAMILY"/>
    <property type="match status" value="1"/>
</dbReference>
<organism evidence="3 4">
    <name type="scientific">Cyphellophora attinorum</name>
    <dbReference type="NCBI Taxonomy" id="1664694"/>
    <lineage>
        <taxon>Eukaryota</taxon>
        <taxon>Fungi</taxon>
        <taxon>Dikarya</taxon>
        <taxon>Ascomycota</taxon>
        <taxon>Pezizomycotina</taxon>
        <taxon>Eurotiomycetes</taxon>
        <taxon>Chaetothyriomycetidae</taxon>
        <taxon>Chaetothyriales</taxon>
        <taxon>Cyphellophoraceae</taxon>
        <taxon>Cyphellophora</taxon>
    </lineage>
</organism>
<dbReference type="Gene3D" id="2.130.10.10">
    <property type="entry name" value="YVTN repeat-like/Quinoprotein amine dehydrogenase"/>
    <property type="match status" value="1"/>
</dbReference>
<dbReference type="InterPro" id="IPR015943">
    <property type="entry name" value="WD40/YVTN_repeat-like_dom_sf"/>
</dbReference>
<dbReference type="STRING" id="1664694.A0A0N1P474"/>
<dbReference type="EMBL" id="LFJN01000002">
    <property type="protein sequence ID" value="KPI45167.1"/>
    <property type="molecule type" value="Genomic_DNA"/>
</dbReference>
<sequence length="364" mass="39462">MVLETSEITHRQQELVVVGTGTIKGESVVTRGHIYLFSVAEVVPRPGVSESDLKLKLLSSEEVRGAVTTLSPVGSQGFVLAAQGQKTMVRGLREDLSILPVAFMDMRFHTSISKSPTGTGLCILGDAFSGLWLIGYSEEPYKMQLLSRDLENPSISAADFLPSEDNKELFVIASDGDGELRFLQYDPENPKSERGEKLLLRSTFHTGDLPTTMTLLPRTSTSYEAPPTSNNIDASSPRSSEVMHVDSPVVRPKAQLLITHSSGAIALITTLDEPAYRRLTALQNILISNMDQPCGLNPRAYRVVETDGMGGRGVIDGNVVKRWLDLNSHHKANTADKAGARAVWDVRGDLEVVLGLGGGMAFMA</sequence>